<dbReference type="InterPro" id="IPR036821">
    <property type="entry name" value="Peptide_deformylase_sf"/>
</dbReference>
<name>A0ABR8YVN6_9CLOT</name>
<feature type="binding site" evidence="3">
    <location>
        <position position="136"/>
    </location>
    <ligand>
        <name>Fe cation</name>
        <dbReference type="ChEBI" id="CHEBI:24875"/>
    </ligand>
</feature>
<dbReference type="Pfam" id="PF01327">
    <property type="entry name" value="Pep_deformylase"/>
    <property type="match status" value="1"/>
</dbReference>
<keyword evidence="3" id="KW-0378">Hydrolase</keyword>
<proteinExistence type="inferred from homology"/>
<dbReference type="SUPFAM" id="SSF56420">
    <property type="entry name" value="Peptide deformylase"/>
    <property type="match status" value="1"/>
</dbReference>
<keyword evidence="3" id="KW-0479">Metal-binding</keyword>
<dbReference type="Gene3D" id="3.90.45.10">
    <property type="entry name" value="Peptide deformylase"/>
    <property type="match status" value="1"/>
</dbReference>
<dbReference type="PANTHER" id="PTHR10458">
    <property type="entry name" value="PEPTIDE DEFORMYLASE"/>
    <property type="match status" value="1"/>
</dbReference>
<dbReference type="EMBL" id="JACSQB010000126">
    <property type="protein sequence ID" value="MBD8048305.1"/>
    <property type="molecule type" value="Genomic_DNA"/>
</dbReference>
<evidence type="ECO:0000256" key="1">
    <source>
        <dbReference type="ARBA" id="ARBA00010759"/>
    </source>
</evidence>
<comment type="function">
    <text evidence="3">Removes the formyl group from the N-terminal Met of newly synthesized proteins. Requires at least a dipeptide for an efficient rate of reaction. N-terminal L-methionine is a prerequisite for activity but the enzyme has broad specificity at other positions.</text>
</comment>
<comment type="catalytic activity">
    <reaction evidence="3">
        <text>N-terminal N-formyl-L-methionyl-[peptide] + H2O = N-terminal L-methionyl-[peptide] + formate</text>
        <dbReference type="Rhea" id="RHEA:24420"/>
        <dbReference type="Rhea" id="RHEA-COMP:10639"/>
        <dbReference type="Rhea" id="RHEA-COMP:10640"/>
        <dbReference type="ChEBI" id="CHEBI:15377"/>
        <dbReference type="ChEBI" id="CHEBI:15740"/>
        <dbReference type="ChEBI" id="CHEBI:49298"/>
        <dbReference type="ChEBI" id="CHEBI:64731"/>
        <dbReference type="EC" id="3.5.1.88"/>
    </reaction>
</comment>
<evidence type="ECO:0000313" key="5">
    <source>
        <dbReference type="Proteomes" id="UP000627166"/>
    </source>
</evidence>
<comment type="cofactor">
    <cofactor evidence="3">
        <name>Fe(2+)</name>
        <dbReference type="ChEBI" id="CHEBI:29033"/>
    </cofactor>
    <text evidence="3">Binds 1 Fe(2+) ion.</text>
</comment>
<dbReference type="PRINTS" id="PR01576">
    <property type="entry name" value="PDEFORMYLASE"/>
</dbReference>
<keyword evidence="2 3" id="KW-0408">Iron</keyword>
<feature type="active site" evidence="3">
    <location>
        <position position="137"/>
    </location>
</feature>
<sequence>MAIKEILLLGNEKLYLTSSDVKKEELKDVKALVEDLHDTLLDFREKYKCGRAIAAPQIDIFKRVIYMYIDKPVVFINPKLEFIDEEKFELWDDCMSFPKLKVKVLRYKKCKIYYKDLLWNDCEMLLSDDLSELLQHEYDHLDGILAVQRAINDKSLKMEV</sequence>
<feature type="binding site" evidence="3">
    <location>
        <position position="140"/>
    </location>
    <ligand>
        <name>Fe cation</name>
        <dbReference type="ChEBI" id="CHEBI:24875"/>
    </ligand>
</feature>
<feature type="binding site" evidence="3">
    <location>
        <position position="94"/>
    </location>
    <ligand>
        <name>Fe cation</name>
        <dbReference type="ChEBI" id="CHEBI:24875"/>
    </ligand>
</feature>
<evidence type="ECO:0000313" key="4">
    <source>
        <dbReference type="EMBL" id="MBD8048305.1"/>
    </source>
</evidence>
<comment type="similarity">
    <text evidence="1 3">Belongs to the polypeptide deformylase family.</text>
</comment>
<organism evidence="4 5">
    <name type="scientific">Clostridium faecium</name>
    <dbReference type="NCBI Taxonomy" id="2762223"/>
    <lineage>
        <taxon>Bacteria</taxon>
        <taxon>Bacillati</taxon>
        <taxon>Bacillota</taxon>
        <taxon>Clostridia</taxon>
        <taxon>Eubacteriales</taxon>
        <taxon>Clostridiaceae</taxon>
        <taxon>Clostridium</taxon>
    </lineage>
</organism>
<keyword evidence="5" id="KW-1185">Reference proteome</keyword>
<dbReference type="PIRSF" id="PIRSF004749">
    <property type="entry name" value="Pep_def"/>
    <property type="match status" value="1"/>
</dbReference>
<keyword evidence="3" id="KW-0648">Protein biosynthesis</keyword>
<dbReference type="EC" id="3.5.1.88" evidence="3"/>
<protein>
    <recommendedName>
        <fullName evidence="3">Peptide deformylase</fullName>
        <shortName evidence="3">PDF</shortName>
        <ecNumber evidence="3">3.5.1.88</ecNumber>
    </recommendedName>
    <alternativeName>
        <fullName evidence="3">Polypeptide deformylase</fullName>
    </alternativeName>
</protein>
<dbReference type="RefSeq" id="WP_191741257.1">
    <property type="nucleotide sequence ID" value="NZ_JACSQB010000126.1"/>
</dbReference>
<reference evidence="4 5" key="1">
    <citation type="submission" date="2020-08" db="EMBL/GenBank/DDBJ databases">
        <title>A Genomic Blueprint of the Chicken Gut Microbiome.</title>
        <authorList>
            <person name="Gilroy R."/>
            <person name="Ravi A."/>
            <person name="Getino M."/>
            <person name="Pursley I."/>
            <person name="Horton D.L."/>
            <person name="Alikhan N.-F."/>
            <person name="Baker D."/>
            <person name="Gharbi K."/>
            <person name="Hall N."/>
            <person name="Watson M."/>
            <person name="Adriaenssens E.M."/>
            <person name="Foster-Nyarko E."/>
            <person name="Jarju S."/>
            <person name="Secka A."/>
            <person name="Antonio M."/>
            <person name="Oren A."/>
            <person name="Chaudhuri R."/>
            <person name="La Ragione R.M."/>
            <person name="Hildebrand F."/>
            <person name="Pallen M.J."/>
        </authorList>
    </citation>
    <scope>NUCLEOTIDE SEQUENCE [LARGE SCALE GENOMIC DNA]</scope>
    <source>
        <strain evidence="4 5">N37</strain>
    </source>
</reference>
<dbReference type="HAMAP" id="MF_00163">
    <property type="entry name" value="Pep_deformylase"/>
    <property type="match status" value="1"/>
</dbReference>
<evidence type="ECO:0000256" key="2">
    <source>
        <dbReference type="ARBA" id="ARBA00023004"/>
    </source>
</evidence>
<dbReference type="InterPro" id="IPR023635">
    <property type="entry name" value="Peptide_deformylase"/>
</dbReference>
<dbReference type="PANTHER" id="PTHR10458:SF22">
    <property type="entry name" value="PEPTIDE DEFORMYLASE"/>
    <property type="match status" value="1"/>
</dbReference>
<dbReference type="Proteomes" id="UP000627166">
    <property type="component" value="Unassembled WGS sequence"/>
</dbReference>
<gene>
    <name evidence="3" type="primary">def</name>
    <name evidence="4" type="ORF">H9637_14880</name>
</gene>
<accession>A0ABR8YVN6</accession>
<evidence type="ECO:0000256" key="3">
    <source>
        <dbReference type="HAMAP-Rule" id="MF_00163"/>
    </source>
</evidence>
<comment type="caution">
    <text evidence="4">The sequence shown here is derived from an EMBL/GenBank/DDBJ whole genome shotgun (WGS) entry which is preliminary data.</text>
</comment>